<evidence type="ECO:0000256" key="5">
    <source>
        <dbReference type="ARBA" id="ARBA00022842"/>
    </source>
</evidence>
<dbReference type="SUPFAM" id="SSF48576">
    <property type="entry name" value="Terpenoid synthases"/>
    <property type="match status" value="1"/>
</dbReference>
<keyword evidence="5" id="KW-0460">Magnesium</keyword>
<reference evidence="7 8" key="1">
    <citation type="submission" date="2015-03" db="EMBL/GenBank/DDBJ databases">
        <title>Comparative analysis of the OM43 clade including a novel species from Red Sea uncovers genomic and metabolic diversity among marine methylotrophs.</title>
        <authorList>
            <person name="Jimenez-Infante F."/>
            <person name="Ngugi D.K."/>
            <person name="Vinu M."/>
            <person name="Alam I."/>
            <person name="Kamau A."/>
            <person name="Blom J."/>
            <person name="Bajic V.B."/>
            <person name="Stingl U."/>
        </authorList>
    </citation>
    <scope>NUCLEOTIDE SEQUENCE [LARGE SCALE GENOMIC DNA]</scope>
    <source>
        <strain evidence="7 8">MBRSH7</strain>
    </source>
</reference>
<dbReference type="Gene3D" id="1.10.600.10">
    <property type="entry name" value="Farnesyl Diphosphate Synthase"/>
    <property type="match status" value="1"/>
</dbReference>
<dbReference type="GO" id="GO:0004659">
    <property type="term" value="F:prenyltransferase activity"/>
    <property type="evidence" value="ECO:0007669"/>
    <property type="project" value="InterPro"/>
</dbReference>
<evidence type="ECO:0000313" key="7">
    <source>
        <dbReference type="EMBL" id="AKO65787.1"/>
    </source>
</evidence>
<keyword evidence="4" id="KW-0479">Metal-binding</keyword>
<dbReference type="AlphaFoldDB" id="A0A0H4JBD4"/>
<proteinExistence type="inferred from homology"/>
<dbReference type="Proteomes" id="UP000066549">
    <property type="component" value="Chromosome"/>
</dbReference>
<comment type="similarity">
    <text evidence="2 6">Belongs to the FPP/GGPP synthase family.</text>
</comment>
<dbReference type="SFLD" id="SFLDS00005">
    <property type="entry name" value="Isoprenoid_Synthase_Type_I"/>
    <property type="match status" value="1"/>
</dbReference>
<evidence type="ECO:0000256" key="3">
    <source>
        <dbReference type="ARBA" id="ARBA00022679"/>
    </source>
</evidence>
<gene>
    <name evidence="7" type="ORF">VI33_03445</name>
</gene>
<protein>
    <recommendedName>
        <fullName evidence="9">Polyprenyl synthetase</fullName>
    </recommendedName>
</protein>
<evidence type="ECO:0008006" key="9">
    <source>
        <dbReference type="Google" id="ProtNLM"/>
    </source>
</evidence>
<dbReference type="InterPro" id="IPR000092">
    <property type="entry name" value="Polyprenyl_synt"/>
</dbReference>
<name>A0A0H4JBD4_9PROT</name>
<dbReference type="EMBL" id="CP011002">
    <property type="protein sequence ID" value="AKO65787.1"/>
    <property type="molecule type" value="Genomic_DNA"/>
</dbReference>
<dbReference type="InterPro" id="IPR033749">
    <property type="entry name" value="Polyprenyl_synt_CS"/>
</dbReference>
<comment type="cofactor">
    <cofactor evidence="1">
        <name>Mg(2+)</name>
        <dbReference type="ChEBI" id="CHEBI:18420"/>
    </cofactor>
</comment>
<evidence type="ECO:0000256" key="4">
    <source>
        <dbReference type="ARBA" id="ARBA00022723"/>
    </source>
</evidence>
<evidence type="ECO:0000256" key="6">
    <source>
        <dbReference type="RuleBase" id="RU004466"/>
    </source>
</evidence>
<keyword evidence="8" id="KW-1185">Reference proteome</keyword>
<dbReference type="OrthoDB" id="9805316at2"/>
<dbReference type="PROSITE" id="PS00723">
    <property type="entry name" value="POLYPRENYL_SYNTHASE_1"/>
    <property type="match status" value="1"/>
</dbReference>
<dbReference type="Pfam" id="PF00348">
    <property type="entry name" value="polyprenyl_synt"/>
    <property type="match status" value="1"/>
</dbReference>
<dbReference type="InterPro" id="IPR008949">
    <property type="entry name" value="Isoprenoid_synthase_dom_sf"/>
</dbReference>
<dbReference type="PANTHER" id="PTHR12001">
    <property type="entry name" value="GERANYLGERANYL PYROPHOSPHATE SYNTHASE"/>
    <property type="match status" value="1"/>
</dbReference>
<dbReference type="GO" id="GO:0046872">
    <property type="term" value="F:metal ion binding"/>
    <property type="evidence" value="ECO:0007669"/>
    <property type="project" value="UniProtKB-KW"/>
</dbReference>
<keyword evidence="3 6" id="KW-0808">Transferase</keyword>
<evidence type="ECO:0000256" key="1">
    <source>
        <dbReference type="ARBA" id="ARBA00001946"/>
    </source>
</evidence>
<accession>A0A0H4JBD4</accession>
<dbReference type="GO" id="GO:0008299">
    <property type="term" value="P:isoprenoid biosynthetic process"/>
    <property type="evidence" value="ECO:0007669"/>
    <property type="project" value="InterPro"/>
</dbReference>
<evidence type="ECO:0000256" key="2">
    <source>
        <dbReference type="ARBA" id="ARBA00006706"/>
    </source>
</evidence>
<evidence type="ECO:0000313" key="8">
    <source>
        <dbReference type="Proteomes" id="UP000066549"/>
    </source>
</evidence>
<organism evidence="7 8">
    <name type="scientific">Methylophilales bacterium MBRS-H7</name>
    <dbReference type="NCBI Taxonomy" id="1623450"/>
    <lineage>
        <taxon>Bacteria</taxon>
        <taxon>Pseudomonadati</taxon>
        <taxon>Pseudomonadota</taxon>
        <taxon>Betaproteobacteria</taxon>
        <taxon>Nitrosomonadales</taxon>
        <taxon>OM43 clade</taxon>
    </lineage>
</organism>
<sequence>MKIIISSHFDEFFMPPEATADLHLVKKEIQKALQDKKTILNEWLKFQNQSKGKFIRAQLALASGELLNLPKDTVIKWSVACELIHTASLIHDDICDQDEKRRGLTTIWKKYGVPAAICLGDFIIAQAFQKLSEIETGWHQTILLNSLSLSMKRIIVGQVSDVGVDIKKISMKDYEQIAYEKTGPLLMTPLDGMFRCKELPESELNGLNKLMNSIGLAYQMINDYKNIKSKKTDISLNHLNFISILIKENNQKINDKYSIKLSLTDAHERIIKKLNEIDRYIHQVPIILQPIFISIANQMKETL</sequence>
<dbReference type="PANTHER" id="PTHR12001:SF69">
    <property type="entry name" value="ALL TRANS-POLYPRENYL-DIPHOSPHATE SYNTHASE PDSS1"/>
    <property type="match status" value="1"/>
</dbReference>